<dbReference type="InterPro" id="IPR003115">
    <property type="entry name" value="ParB_N"/>
</dbReference>
<dbReference type="CDD" id="cd16387">
    <property type="entry name" value="ParB_N_Srx"/>
    <property type="match status" value="1"/>
</dbReference>
<keyword evidence="3" id="KW-1185">Reference proteome</keyword>
<dbReference type="InterPro" id="IPR036086">
    <property type="entry name" value="ParB/Sulfiredoxin_sf"/>
</dbReference>
<sequence length="333" mass="38024">MPKNKLDMTNMLGDPKTLKVVSALEGGLNAKQDLNQVLTEVGVTTRQLAPEDLIPRKKNRPLDEEKVESLMRSIRDIGVLEDLIARPHPEIFGKYELLGGNHRRESCLRLRILAPTKIVHVDDLLAAKIAGATNALRNQLNALEEADMVIEVLSLELKIAEPDVEALFWQHSNKTIDPNSFQWRTIEAIVPTITAVAISSFTRHYLPLRKLPQDLLDSVRSGKLHYTKAEKLIPLKHPRFESERRLLLQEAIVRNLSTTELLERVNQLLIQSPSIKQQKPEPLRKMLTRRVKSVQQQINQIKNWDSVSQKEVEKLLNKLESKIQELSKRQSNS</sequence>
<dbReference type="PANTHER" id="PTHR33375:SF1">
    <property type="entry name" value="CHROMOSOME-PARTITIONING PROTEIN PARB-RELATED"/>
    <property type="match status" value="1"/>
</dbReference>
<dbReference type="GO" id="GO:0005694">
    <property type="term" value="C:chromosome"/>
    <property type="evidence" value="ECO:0007669"/>
    <property type="project" value="TreeGrafter"/>
</dbReference>
<accession>A0AB37U8E3</accession>
<dbReference type="InterPro" id="IPR050336">
    <property type="entry name" value="Chromosome_partition/occlusion"/>
</dbReference>
<dbReference type="AlphaFoldDB" id="A0AB37U8E3"/>
<dbReference type="SUPFAM" id="SSF110849">
    <property type="entry name" value="ParB/Sulfiredoxin"/>
    <property type="match status" value="1"/>
</dbReference>
<dbReference type="EMBL" id="RSCK01000152">
    <property type="protein sequence ID" value="RUS99407.1"/>
    <property type="molecule type" value="Genomic_DNA"/>
</dbReference>
<gene>
    <name evidence="2" type="ORF">DSM107010_68600</name>
</gene>
<dbReference type="RefSeq" id="WP_106168122.1">
    <property type="nucleotide sequence ID" value="NZ_JAVKZF010000004.1"/>
</dbReference>
<dbReference type="Proteomes" id="UP000282574">
    <property type="component" value="Unassembled WGS sequence"/>
</dbReference>
<evidence type="ECO:0000313" key="3">
    <source>
        <dbReference type="Proteomes" id="UP000282574"/>
    </source>
</evidence>
<dbReference type="GO" id="GO:0007059">
    <property type="term" value="P:chromosome segregation"/>
    <property type="evidence" value="ECO:0007669"/>
    <property type="project" value="TreeGrafter"/>
</dbReference>
<protein>
    <recommendedName>
        <fullName evidence="1">ParB-like N-terminal domain-containing protein</fullName>
    </recommendedName>
</protein>
<feature type="domain" description="ParB-like N-terminal" evidence="1">
    <location>
        <begin position="46"/>
        <end position="135"/>
    </location>
</feature>
<evidence type="ECO:0000313" key="2">
    <source>
        <dbReference type="EMBL" id="RUS99407.1"/>
    </source>
</evidence>
<evidence type="ECO:0000259" key="1">
    <source>
        <dbReference type="SMART" id="SM00470"/>
    </source>
</evidence>
<dbReference type="Gene3D" id="1.10.10.2830">
    <property type="match status" value="1"/>
</dbReference>
<dbReference type="PANTHER" id="PTHR33375">
    <property type="entry name" value="CHROMOSOME-PARTITIONING PROTEIN PARB-RELATED"/>
    <property type="match status" value="1"/>
</dbReference>
<proteinExistence type="predicted"/>
<dbReference type="Pfam" id="PF02195">
    <property type="entry name" value="ParB_N"/>
    <property type="match status" value="1"/>
</dbReference>
<reference evidence="2 3" key="1">
    <citation type="journal article" date="2019" name="Genome Biol. Evol.">
        <title>Day and night: Metabolic profiles and evolutionary relationships of six axenic non-marine cyanobacteria.</title>
        <authorList>
            <person name="Will S.E."/>
            <person name="Henke P."/>
            <person name="Boedeker C."/>
            <person name="Huang S."/>
            <person name="Brinkmann H."/>
            <person name="Rohde M."/>
            <person name="Jarek M."/>
            <person name="Friedl T."/>
            <person name="Seufert S."/>
            <person name="Schumacher M."/>
            <person name="Overmann J."/>
            <person name="Neumann-Schaal M."/>
            <person name="Petersen J."/>
        </authorList>
    </citation>
    <scope>NUCLEOTIDE SEQUENCE [LARGE SCALE GENOMIC DNA]</scope>
    <source>
        <strain evidence="2 3">SAG 39.79</strain>
    </source>
</reference>
<dbReference type="GO" id="GO:0045881">
    <property type="term" value="P:positive regulation of sporulation resulting in formation of a cellular spore"/>
    <property type="evidence" value="ECO:0007669"/>
    <property type="project" value="TreeGrafter"/>
</dbReference>
<name>A0AB37U8E3_9CYAN</name>
<dbReference type="Gene3D" id="3.90.1530.30">
    <property type="match status" value="1"/>
</dbReference>
<comment type="caution">
    <text evidence="2">The sequence shown here is derived from an EMBL/GenBank/DDBJ whole genome shotgun (WGS) entry which is preliminary data.</text>
</comment>
<dbReference type="SMART" id="SM00470">
    <property type="entry name" value="ParB"/>
    <property type="match status" value="1"/>
</dbReference>
<organism evidence="2 3">
    <name type="scientific">Chroococcidiopsis cubana SAG 39.79</name>
    <dbReference type="NCBI Taxonomy" id="388085"/>
    <lineage>
        <taxon>Bacteria</taxon>
        <taxon>Bacillati</taxon>
        <taxon>Cyanobacteriota</taxon>
        <taxon>Cyanophyceae</taxon>
        <taxon>Chroococcidiopsidales</taxon>
        <taxon>Chroococcidiopsidaceae</taxon>
        <taxon>Chroococcidiopsis</taxon>
    </lineage>
</organism>